<keyword evidence="4 7" id="KW-0812">Transmembrane</keyword>
<feature type="transmembrane region" description="Helical" evidence="7">
    <location>
        <begin position="331"/>
        <end position="355"/>
    </location>
</feature>
<dbReference type="InterPro" id="IPR050189">
    <property type="entry name" value="MFS_Efflux_Transporters"/>
</dbReference>
<proteinExistence type="predicted"/>
<evidence type="ECO:0000256" key="3">
    <source>
        <dbReference type="ARBA" id="ARBA00022475"/>
    </source>
</evidence>
<evidence type="ECO:0000256" key="5">
    <source>
        <dbReference type="ARBA" id="ARBA00022989"/>
    </source>
</evidence>
<dbReference type="PROSITE" id="PS50850">
    <property type="entry name" value="MFS"/>
    <property type="match status" value="1"/>
</dbReference>
<dbReference type="Proteomes" id="UP000481087">
    <property type="component" value="Unassembled WGS sequence"/>
</dbReference>
<name>A0A6L8USS3_9BACL</name>
<evidence type="ECO:0000256" key="4">
    <source>
        <dbReference type="ARBA" id="ARBA00022692"/>
    </source>
</evidence>
<comment type="caution">
    <text evidence="9">The sequence shown here is derived from an EMBL/GenBank/DDBJ whole genome shotgun (WGS) entry which is preliminary data.</text>
</comment>
<keyword evidence="10" id="KW-1185">Reference proteome</keyword>
<accession>A0A6L8USS3</accession>
<dbReference type="PANTHER" id="PTHR43124">
    <property type="entry name" value="PURINE EFFLUX PUMP PBUE"/>
    <property type="match status" value="1"/>
</dbReference>
<keyword evidence="5 7" id="KW-1133">Transmembrane helix</keyword>
<dbReference type="InterPro" id="IPR036259">
    <property type="entry name" value="MFS_trans_sf"/>
</dbReference>
<feature type="transmembrane region" description="Helical" evidence="7">
    <location>
        <begin position="38"/>
        <end position="64"/>
    </location>
</feature>
<evidence type="ECO:0000313" key="9">
    <source>
        <dbReference type="EMBL" id="MZQ80984.1"/>
    </source>
</evidence>
<evidence type="ECO:0000313" key="10">
    <source>
        <dbReference type="Proteomes" id="UP000481087"/>
    </source>
</evidence>
<evidence type="ECO:0000256" key="7">
    <source>
        <dbReference type="SAM" id="Phobius"/>
    </source>
</evidence>
<keyword evidence="3" id="KW-1003">Cell membrane</keyword>
<dbReference type="GO" id="GO:0022857">
    <property type="term" value="F:transmembrane transporter activity"/>
    <property type="evidence" value="ECO:0007669"/>
    <property type="project" value="InterPro"/>
</dbReference>
<keyword evidence="2" id="KW-0813">Transport</keyword>
<feature type="transmembrane region" description="Helical" evidence="7">
    <location>
        <begin position="361"/>
        <end position="383"/>
    </location>
</feature>
<evidence type="ECO:0000256" key="6">
    <source>
        <dbReference type="ARBA" id="ARBA00023136"/>
    </source>
</evidence>
<dbReference type="AlphaFoldDB" id="A0A6L8USS3"/>
<sequence length="392" mass="41868">MLVIKSKAFIILILAFGIFGIINTEMGVIGILPQLAQYYDISVSTAGLLVSLFALAVAISGPFLPLLFSGMNRKKAMLLVIGIFIIGNIVSIFAPNFTVALIARIVPAFLHPVYFSLAFTAAASSVSQDQAPKAIGKVFMGVTAGMVIGIPITSFIANVSTLQLALLFFAIVNIITFLAILFFVPSMPVKEKMSYGSQVSVLKKPVLWMAIFSAIFILSGMYAAYSFFAEYLESVTGMSGGLISLMLVLFGLTGVAGNLLAGKLITNHALKTVVVFPIIFGVLYLIVYLLGSFTVPMVILIALWGVLFTFGLNISQYMITSSAPEAPDFSNGLFVAFANLGVTIGTIVGGAFISGMGTQSVMWSALLFLTLGFVAVLFFVPLARKDYKRIAN</sequence>
<dbReference type="EMBL" id="WTUZ01000005">
    <property type="protein sequence ID" value="MZQ80984.1"/>
    <property type="molecule type" value="Genomic_DNA"/>
</dbReference>
<evidence type="ECO:0000259" key="8">
    <source>
        <dbReference type="PROSITE" id="PS50850"/>
    </source>
</evidence>
<dbReference type="SUPFAM" id="SSF103473">
    <property type="entry name" value="MFS general substrate transporter"/>
    <property type="match status" value="1"/>
</dbReference>
<feature type="transmembrane region" description="Helical" evidence="7">
    <location>
        <begin position="273"/>
        <end position="291"/>
    </location>
</feature>
<organism evidence="9 10">
    <name type="scientific">Paenibacillus silvestris</name>
    <dbReference type="NCBI Taxonomy" id="2606219"/>
    <lineage>
        <taxon>Bacteria</taxon>
        <taxon>Bacillati</taxon>
        <taxon>Bacillota</taxon>
        <taxon>Bacilli</taxon>
        <taxon>Bacillales</taxon>
        <taxon>Paenibacillaceae</taxon>
        <taxon>Paenibacillus</taxon>
    </lineage>
</organism>
<feature type="transmembrane region" description="Helical" evidence="7">
    <location>
        <begin position="297"/>
        <end position="319"/>
    </location>
</feature>
<protein>
    <submittedName>
        <fullName evidence="9">MFS transporter</fullName>
    </submittedName>
</protein>
<feature type="transmembrane region" description="Helical" evidence="7">
    <location>
        <begin position="101"/>
        <end position="126"/>
    </location>
</feature>
<dbReference type="Pfam" id="PF07690">
    <property type="entry name" value="MFS_1"/>
    <property type="match status" value="1"/>
</dbReference>
<comment type="subcellular location">
    <subcellularLocation>
        <location evidence="1">Cell membrane</location>
        <topology evidence="1">Multi-pass membrane protein</topology>
    </subcellularLocation>
</comment>
<dbReference type="Gene3D" id="1.20.1250.20">
    <property type="entry name" value="MFS general substrate transporter like domains"/>
    <property type="match status" value="2"/>
</dbReference>
<feature type="domain" description="Major facilitator superfamily (MFS) profile" evidence="8">
    <location>
        <begin position="8"/>
        <end position="384"/>
    </location>
</feature>
<reference evidence="9 10" key="1">
    <citation type="submission" date="2019-12" db="EMBL/GenBank/DDBJ databases">
        <title>Paenibacillus sp. nov. sp. isolated from soil.</title>
        <authorList>
            <person name="Kim J."/>
            <person name="Jeong S.E."/>
            <person name="Jung H.S."/>
            <person name="Jeon C.O."/>
        </authorList>
    </citation>
    <scope>NUCLEOTIDE SEQUENCE [LARGE SCALE GENOMIC DNA]</scope>
    <source>
        <strain evidence="9 10">5J-6</strain>
    </source>
</reference>
<feature type="transmembrane region" description="Helical" evidence="7">
    <location>
        <begin position="138"/>
        <end position="157"/>
    </location>
</feature>
<evidence type="ECO:0000256" key="2">
    <source>
        <dbReference type="ARBA" id="ARBA00022448"/>
    </source>
</evidence>
<feature type="transmembrane region" description="Helical" evidence="7">
    <location>
        <begin position="9"/>
        <end position="32"/>
    </location>
</feature>
<dbReference type="InterPro" id="IPR011701">
    <property type="entry name" value="MFS"/>
</dbReference>
<feature type="transmembrane region" description="Helical" evidence="7">
    <location>
        <begin position="76"/>
        <end position="95"/>
    </location>
</feature>
<dbReference type="CDD" id="cd17324">
    <property type="entry name" value="MFS_NepI_like"/>
    <property type="match status" value="1"/>
</dbReference>
<feature type="transmembrane region" description="Helical" evidence="7">
    <location>
        <begin position="240"/>
        <end position="261"/>
    </location>
</feature>
<dbReference type="GO" id="GO:0005886">
    <property type="term" value="C:plasma membrane"/>
    <property type="evidence" value="ECO:0007669"/>
    <property type="project" value="UniProtKB-SubCell"/>
</dbReference>
<dbReference type="InterPro" id="IPR020846">
    <property type="entry name" value="MFS_dom"/>
</dbReference>
<feature type="transmembrane region" description="Helical" evidence="7">
    <location>
        <begin position="206"/>
        <end position="228"/>
    </location>
</feature>
<gene>
    <name evidence="9" type="ORF">GQF01_02375</name>
</gene>
<feature type="transmembrane region" description="Helical" evidence="7">
    <location>
        <begin position="163"/>
        <end position="185"/>
    </location>
</feature>
<dbReference type="PANTHER" id="PTHR43124:SF3">
    <property type="entry name" value="CHLORAMPHENICOL EFFLUX PUMP RV0191"/>
    <property type="match status" value="1"/>
</dbReference>
<evidence type="ECO:0000256" key="1">
    <source>
        <dbReference type="ARBA" id="ARBA00004651"/>
    </source>
</evidence>
<keyword evidence="6 7" id="KW-0472">Membrane</keyword>